<dbReference type="Pfam" id="PF01951">
    <property type="entry name" value="Archease"/>
    <property type="match status" value="1"/>
</dbReference>
<evidence type="ECO:0000256" key="1">
    <source>
        <dbReference type="ARBA" id="ARBA00007963"/>
    </source>
</evidence>
<keyword evidence="7" id="KW-1185">Reference proteome</keyword>
<dbReference type="Proteomes" id="UP000189674">
    <property type="component" value="Chromosome"/>
</dbReference>
<evidence type="ECO:0000313" key="7">
    <source>
        <dbReference type="Proteomes" id="UP000189674"/>
    </source>
</evidence>
<dbReference type="GO" id="GO:0046872">
    <property type="term" value="F:metal ion binding"/>
    <property type="evidence" value="ECO:0007669"/>
    <property type="project" value="UniProtKB-KW"/>
</dbReference>
<dbReference type="SUPFAM" id="SSF69819">
    <property type="entry name" value="MTH1598-like"/>
    <property type="match status" value="1"/>
</dbReference>
<evidence type="ECO:0000256" key="3">
    <source>
        <dbReference type="ARBA" id="ARBA00022723"/>
    </source>
</evidence>
<evidence type="ECO:0000259" key="5">
    <source>
        <dbReference type="Pfam" id="PF01951"/>
    </source>
</evidence>
<dbReference type="InterPro" id="IPR023572">
    <property type="entry name" value="Archease_dom"/>
</dbReference>
<dbReference type="PANTHER" id="PTHR12682:SF11">
    <property type="entry name" value="PROTEIN ARCHEASE"/>
    <property type="match status" value="1"/>
</dbReference>
<feature type="domain" description="Archease" evidence="5">
    <location>
        <begin position="5"/>
        <end position="139"/>
    </location>
</feature>
<sequence>MTARYEHFQHQADIGVRGIGPTIEEAFEQGAIGLTQVICDYETVEPATAEDIHCQAPDIELLFADWLNQLILQMAVNGMLYRKFEVHIDGSELHAKAWGEKADPEKHDIAVEVKAATYSELKVYRNAQGDWAAQCVVDV</sequence>
<keyword evidence="2" id="KW-0819">tRNA processing</keyword>
<evidence type="ECO:0000313" key="6">
    <source>
        <dbReference type="EMBL" id="AQT68577.1"/>
    </source>
</evidence>
<protein>
    <recommendedName>
        <fullName evidence="5">Archease domain-containing protein</fullName>
    </recommendedName>
</protein>
<dbReference type="InterPro" id="IPR002804">
    <property type="entry name" value="Archease"/>
</dbReference>
<dbReference type="AlphaFoldDB" id="A0A1U9NL97"/>
<reference evidence="7" key="1">
    <citation type="submission" date="2017-02" db="EMBL/GenBank/DDBJ databases">
        <title>Comparative genomics and description of representatives of a novel lineage of planctomycetes thriving in anoxic sediments.</title>
        <authorList>
            <person name="Spring S."/>
            <person name="Bunk B."/>
            <person name="Sproer C."/>
        </authorList>
    </citation>
    <scope>NUCLEOTIDE SEQUENCE [LARGE SCALE GENOMIC DNA]</scope>
    <source>
        <strain evidence="7">ST-NAGAB-D1</strain>
    </source>
</reference>
<comment type="similarity">
    <text evidence="1">Belongs to the archease family.</text>
</comment>
<accession>A0A1U9NL97</accession>
<dbReference type="GO" id="GO:0008033">
    <property type="term" value="P:tRNA processing"/>
    <property type="evidence" value="ECO:0007669"/>
    <property type="project" value="UniProtKB-KW"/>
</dbReference>
<dbReference type="STRING" id="1936003.STSP2_01745"/>
<dbReference type="RefSeq" id="WP_146661713.1">
    <property type="nucleotide sequence ID" value="NZ_CP019791.1"/>
</dbReference>
<keyword evidence="4" id="KW-0106">Calcium</keyword>
<organism evidence="6 7">
    <name type="scientific">Anaerohalosphaera lusitana</name>
    <dbReference type="NCBI Taxonomy" id="1936003"/>
    <lineage>
        <taxon>Bacteria</taxon>
        <taxon>Pseudomonadati</taxon>
        <taxon>Planctomycetota</taxon>
        <taxon>Phycisphaerae</taxon>
        <taxon>Sedimentisphaerales</taxon>
        <taxon>Anaerohalosphaeraceae</taxon>
        <taxon>Anaerohalosphaera</taxon>
    </lineage>
</organism>
<dbReference type="KEGG" id="alus:STSP2_01745"/>
<proteinExistence type="inferred from homology"/>
<dbReference type="Gene3D" id="3.55.10.10">
    <property type="entry name" value="Archease domain"/>
    <property type="match status" value="1"/>
</dbReference>
<dbReference type="OrthoDB" id="164090at2"/>
<name>A0A1U9NL97_9BACT</name>
<dbReference type="EMBL" id="CP019791">
    <property type="protein sequence ID" value="AQT68577.1"/>
    <property type="molecule type" value="Genomic_DNA"/>
</dbReference>
<dbReference type="NCBIfam" id="NF001617">
    <property type="entry name" value="PRK00407.1"/>
    <property type="match status" value="1"/>
</dbReference>
<evidence type="ECO:0000256" key="2">
    <source>
        <dbReference type="ARBA" id="ARBA00022694"/>
    </source>
</evidence>
<dbReference type="InterPro" id="IPR036820">
    <property type="entry name" value="Archease_dom_sf"/>
</dbReference>
<gene>
    <name evidence="6" type="ORF">STSP2_01745</name>
</gene>
<evidence type="ECO:0000256" key="4">
    <source>
        <dbReference type="ARBA" id="ARBA00022837"/>
    </source>
</evidence>
<dbReference type="PANTHER" id="PTHR12682">
    <property type="entry name" value="ARCHEASE"/>
    <property type="match status" value="1"/>
</dbReference>
<keyword evidence="3" id="KW-0479">Metal-binding</keyword>